<gene>
    <name evidence="1" type="ORF">KP509_13G008000</name>
</gene>
<protein>
    <submittedName>
        <fullName evidence="1">Uncharacterized protein</fullName>
    </submittedName>
</protein>
<dbReference type="AlphaFoldDB" id="A0A8T2TF28"/>
<reference evidence="1" key="1">
    <citation type="submission" date="2021-08" db="EMBL/GenBank/DDBJ databases">
        <title>WGS assembly of Ceratopteris richardii.</title>
        <authorList>
            <person name="Marchant D.B."/>
            <person name="Chen G."/>
            <person name="Jenkins J."/>
            <person name="Shu S."/>
            <person name="Leebens-Mack J."/>
            <person name="Grimwood J."/>
            <person name="Schmutz J."/>
            <person name="Soltis P."/>
            <person name="Soltis D."/>
            <person name="Chen Z.-H."/>
        </authorList>
    </citation>
    <scope>NUCLEOTIDE SEQUENCE</scope>
    <source>
        <strain evidence="1">Whitten #5841</strain>
        <tissue evidence="1">Leaf</tissue>
    </source>
</reference>
<proteinExistence type="predicted"/>
<accession>A0A8T2TF28</accession>
<dbReference type="EMBL" id="CM035418">
    <property type="protein sequence ID" value="KAH7420443.1"/>
    <property type="molecule type" value="Genomic_DNA"/>
</dbReference>
<dbReference type="Proteomes" id="UP000825935">
    <property type="component" value="Chromosome 13"/>
</dbReference>
<sequence length="109" mass="12761">MTDIEGVTIGILHHFMTEAINKIQKCTILDESVDPSCDILESTPIRDDLLYLIEKRWKKRLIHGFVALLHPDFKEPSLLMDSLLLEDRDIHRPKILSSHDYVSSFRLRY</sequence>
<comment type="caution">
    <text evidence="1">The sequence shown here is derived from an EMBL/GenBank/DDBJ whole genome shotgun (WGS) entry which is preliminary data.</text>
</comment>
<name>A0A8T2TF28_CERRI</name>
<evidence type="ECO:0000313" key="1">
    <source>
        <dbReference type="EMBL" id="KAH7420443.1"/>
    </source>
</evidence>
<keyword evidence="2" id="KW-1185">Reference proteome</keyword>
<organism evidence="1 2">
    <name type="scientific">Ceratopteris richardii</name>
    <name type="common">Triangle waterfern</name>
    <dbReference type="NCBI Taxonomy" id="49495"/>
    <lineage>
        <taxon>Eukaryota</taxon>
        <taxon>Viridiplantae</taxon>
        <taxon>Streptophyta</taxon>
        <taxon>Embryophyta</taxon>
        <taxon>Tracheophyta</taxon>
        <taxon>Polypodiopsida</taxon>
        <taxon>Polypodiidae</taxon>
        <taxon>Polypodiales</taxon>
        <taxon>Pteridineae</taxon>
        <taxon>Pteridaceae</taxon>
        <taxon>Parkerioideae</taxon>
        <taxon>Ceratopteris</taxon>
    </lineage>
</organism>
<evidence type="ECO:0000313" key="2">
    <source>
        <dbReference type="Proteomes" id="UP000825935"/>
    </source>
</evidence>
<dbReference type="OrthoDB" id="4951847at2759"/>